<dbReference type="GO" id="GO:0010038">
    <property type="term" value="P:response to metal ion"/>
    <property type="evidence" value="ECO:0007669"/>
    <property type="project" value="InterPro"/>
</dbReference>
<evidence type="ECO:0000313" key="2">
    <source>
        <dbReference type="EMBL" id="SPF43163.1"/>
    </source>
</evidence>
<proteinExistence type="inferred from homology"/>
<dbReference type="AlphaFoldDB" id="A0A2U3KU14"/>
<comment type="similarity">
    <text evidence="1">Belongs to the CutA family.</text>
</comment>
<dbReference type="InterPro" id="IPR004323">
    <property type="entry name" value="Ion_tolerance_CutA"/>
</dbReference>
<dbReference type="PANTHER" id="PTHR23419">
    <property type="entry name" value="DIVALENT CATION TOLERANCE CUTA-RELATED"/>
    <property type="match status" value="1"/>
</dbReference>
<dbReference type="Gene3D" id="3.30.70.120">
    <property type="match status" value="1"/>
</dbReference>
<dbReference type="GO" id="GO:0005507">
    <property type="term" value="F:copper ion binding"/>
    <property type="evidence" value="ECO:0007669"/>
    <property type="project" value="TreeGrafter"/>
</dbReference>
<evidence type="ECO:0000256" key="1">
    <source>
        <dbReference type="ARBA" id="ARBA00010169"/>
    </source>
</evidence>
<accession>A0A2U3KU14</accession>
<dbReference type="InterPro" id="IPR011322">
    <property type="entry name" value="N-reg_PII-like_a/b"/>
</dbReference>
<reference evidence="3" key="1">
    <citation type="submission" date="2018-02" db="EMBL/GenBank/DDBJ databases">
        <authorList>
            <person name="Hausmann B."/>
        </authorList>
    </citation>
    <scope>NUCLEOTIDE SEQUENCE [LARGE SCALE GENOMIC DNA]</scope>
    <source>
        <strain evidence="3">Peat soil MAG SbA1</strain>
    </source>
</reference>
<dbReference type="OrthoDB" id="37622at2"/>
<name>A0A2U3KU14_9BACT</name>
<dbReference type="EMBL" id="OMOD01000142">
    <property type="protein sequence ID" value="SPF43163.1"/>
    <property type="molecule type" value="Genomic_DNA"/>
</dbReference>
<dbReference type="PANTHER" id="PTHR23419:SF8">
    <property type="entry name" value="FI09726P"/>
    <property type="match status" value="1"/>
</dbReference>
<organism evidence="2 3">
    <name type="scientific">Candidatus Sulfotelmatobacter kueseliae</name>
    <dbReference type="NCBI Taxonomy" id="2042962"/>
    <lineage>
        <taxon>Bacteria</taxon>
        <taxon>Pseudomonadati</taxon>
        <taxon>Acidobacteriota</taxon>
        <taxon>Terriglobia</taxon>
        <taxon>Terriglobales</taxon>
        <taxon>Candidatus Korobacteraceae</taxon>
        <taxon>Candidatus Sulfotelmatobacter</taxon>
    </lineage>
</organism>
<gene>
    <name evidence="2" type="primary">cutA</name>
    <name evidence="2" type="ORF">SBA1_480033</name>
</gene>
<dbReference type="Proteomes" id="UP000238701">
    <property type="component" value="Unassembled WGS sequence"/>
</dbReference>
<sequence length="110" mass="12105">MTDKRIVLSTAGSTEESRKIARFLVERQLAACVNIIPHIESVYLWQGKIEASHECLLLIKTSADQFPAVRDAICELHSYELPECLALGVEDGSSEYLDWLGDSLGGDVAP</sequence>
<protein>
    <submittedName>
        <fullName evidence="2">Divalent-cation tolerance protein CutA</fullName>
    </submittedName>
</protein>
<dbReference type="SUPFAM" id="SSF54913">
    <property type="entry name" value="GlnB-like"/>
    <property type="match status" value="1"/>
</dbReference>
<dbReference type="InterPro" id="IPR015867">
    <property type="entry name" value="N-reg_PII/ATP_PRibTrfase_C"/>
</dbReference>
<evidence type="ECO:0000313" key="3">
    <source>
        <dbReference type="Proteomes" id="UP000238701"/>
    </source>
</evidence>
<dbReference type="Pfam" id="PF03091">
    <property type="entry name" value="CutA1"/>
    <property type="match status" value="1"/>
</dbReference>